<gene>
    <name evidence="3" type="ORF">FOZ63_002533</name>
</gene>
<proteinExistence type="predicted"/>
<protein>
    <recommendedName>
        <fullName evidence="2">Peptidase C45 hydrolase domain-containing protein</fullName>
    </recommendedName>
</protein>
<dbReference type="PANTHER" id="PTHR34180">
    <property type="entry name" value="PEPTIDASE C45"/>
    <property type="match status" value="1"/>
</dbReference>
<reference evidence="3 4" key="1">
    <citation type="submission" date="2020-04" db="EMBL/GenBank/DDBJ databases">
        <title>Perkinsus olseni comparative genomics.</title>
        <authorList>
            <person name="Bogema D.R."/>
        </authorList>
    </citation>
    <scope>NUCLEOTIDE SEQUENCE [LARGE SCALE GENOMIC DNA]</scope>
    <source>
        <strain evidence="3 4">ATCC PRA-207</strain>
    </source>
</reference>
<name>A0A7J6QHE3_PEROL</name>
<keyword evidence="4" id="KW-1185">Reference proteome</keyword>
<dbReference type="InterPro" id="IPR005079">
    <property type="entry name" value="Peptidase_C45_hydrolase"/>
</dbReference>
<dbReference type="NCBIfam" id="NF040521">
    <property type="entry name" value="C45_proenzyme"/>
    <property type="match status" value="1"/>
</dbReference>
<evidence type="ECO:0000259" key="2">
    <source>
        <dbReference type="Pfam" id="PF03417"/>
    </source>
</evidence>
<organism evidence="3 4">
    <name type="scientific">Perkinsus olseni</name>
    <name type="common">Perkinsus atlanticus</name>
    <dbReference type="NCBI Taxonomy" id="32597"/>
    <lineage>
        <taxon>Eukaryota</taxon>
        <taxon>Sar</taxon>
        <taxon>Alveolata</taxon>
        <taxon>Perkinsozoa</taxon>
        <taxon>Perkinsea</taxon>
        <taxon>Perkinsida</taxon>
        <taxon>Perkinsidae</taxon>
        <taxon>Perkinsus</taxon>
    </lineage>
</organism>
<feature type="domain" description="Peptidase C45 hydrolase" evidence="2">
    <location>
        <begin position="221"/>
        <end position="424"/>
    </location>
</feature>
<evidence type="ECO:0000313" key="4">
    <source>
        <dbReference type="Proteomes" id="UP000553632"/>
    </source>
</evidence>
<dbReference type="OMA" id="DWPMSHR"/>
<dbReference type="InterPro" id="IPR047801">
    <property type="entry name" value="Peptidase_C45"/>
</dbReference>
<dbReference type="InterPro" id="IPR047794">
    <property type="entry name" value="C45_proenzyme-like"/>
</dbReference>
<sequence>PGAYNLDLKPDEPCMKFGTSKRPPIYRISSKGQPGPGAYNVKTTLAGLKYSFTGSSKYGGALFTPNELYCMLIIALLSMMVVTAWGSIAIPAVHVAYTDDVRGHFDFGYQVGYALRDHIQAAVKIDTALMELVGWHRISDEAQEWLRLYSSSARKAYPKIHAEMRGLSRGTGLPMDTVLLANHRNEMKLLMARSNQSVAEKRVERGCTDVHWRRDGWVGWAHNEDYDWPMSHRPGYIIYATVYDPIEAKVRQRWAAYTYPLGLSGLAVSVNSDGIVSTVNALYPTDLIVPTELQPALGQAVVGRQLCTASTVAEAIRVLGDHRLSTGHGYNFANYREGHQAVLYVESAPGGQLAFRNLTREGGGRPTVHTNSYIFLKGIPEDPGPSSSHRLKRFHQLAGDVEWPADLLKILSDSGDAEWPIFRDRESAVLQKDSGTTDFTAFITLSGEFPRIQTVDLVLVGSSTLVCRGVVFRPDSQIWTDRPWNRKGSWLRDPGVDEDLGFGPRTSDCHDDSGVSSGSYVLMS</sequence>
<dbReference type="AlphaFoldDB" id="A0A7J6QHE3"/>
<dbReference type="Gene3D" id="3.60.60.10">
    <property type="entry name" value="Penicillin V Acylase, Chain A"/>
    <property type="match status" value="1"/>
</dbReference>
<dbReference type="Proteomes" id="UP000553632">
    <property type="component" value="Unassembled WGS sequence"/>
</dbReference>
<evidence type="ECO:0000313" key="3">
    <source>
        <dbReference type="EMBL" id="KAF4707723.1"/>
    </source>
</evidence>
<comment type="caution">
    <text evidence="3">The sequence shown here is derived from an EMBL/GenBank/DDBJ whole genome shotgun (WGS) entry which is preliminary data.</text>
</comment>
<feature type="region of interest" description="Disordered" evidence="1">
    <location>
        <begin position="502"/>
        <end position="524"/>
    </location>
</feature>
<dbReference type="EMBL" id="JABANO010032941">
    <property type="protein sequence ID" value="KAF4707723.1"/>
    <property type="molecule type" value="Genomic_DNA"/>
</dbReference>
<feature type="non-terminal residue" evidence="3">
    <location>
        <position position="524"/>
    </location>
</feature>
<dbReference type="Pfam" id="PF03417">
    <property type="entry name" value="AAT"/>
    <property type="match status" value="1"/>
</dbReference>
<evidence type="ECO:0000256" key="1">
    <source>
        <dbReference type="SAM" id="MobiDB-lite"/>
    </source>
</evidence>
<accession>A0A7J6QHE3</accession>
<dbReference type="PANTHER" id="PTHR34180:SF1">
    <property type="entry name" value="BETA-ALANYL-DOPAMINE_CARCININE HYDROLASE"/>
    <property type="match status" value="1"/>
</dbReference>
<feature type="compositionally biased region" description="Polar residues" evidence="1">
    <location>
        <begin position="514"/>
        <end position="524"/>
    </location>
</feature>